<proteinExistence type="predicted"/>
<dbReference type="AlphaFoldDB" id="A0A1S6IPQ8"/>
<name>A0A1S6IPQ8_9LACT</name>
<dbReference type="InterPro" id="IPR011051">
    <property type="entry name" value="RmlC_Cupin_sf"/>
</dbReference>
<dbReference type="STRING" id="708126.BW727_101177"/>
<dbReference type="InterPro" id="IPR051610">
    <property type="entry name" value="GPI/OXD"/>
</dbReference>
<dbReference type="InterPro" id="IPR013096">
    <property type="entry name" value="Cupin_2"/>
</dbReference>
<dbReference type="Gene3D" id="2.60.120.10">
    <property type="entry name" value="Jelly Rolls"/>
    <property type="match status" value="1"/>
</dbReference>
<keyword evidence="1" id="KW-0479">Metal-binding</keyword>
<reference evidence="3 4" key="1">
    <citation type="journal article" date="2014" name="Int. J. Syst. Evol. Microbiol.">
        <title>Jeotgalibaca dankookensis gen. nov., sp. nov., a member of the family Carnobacteriaceae, isolated from seujeot (Korean traditional food).</title>
        <authorList>
            <person name="Lee D.G."/>
            <person name="Trujillo M.E."/>
            <person name="Kang H."/>
            <person name="Ahn T.Y."/>
        </authorList>
    </citation>
    <scope>NUCLEOTIDE SEQUENCE [LARGE SCALE GENOMIC DNA]</scope>
    <source>
        <strain evidence="3 4">EX-07</strain>
    </source>
</reference>
<dbReference type="GO" id="GO:0046872">
    <property type="term" value="F:metal ion binding"/>
    <property type="evidence" value="ECO:0007669"/>
    <property type="project" value="UniProtKB-KW"/>
</dbReference>
<dbReference type="OrthoDB" id="9797047at2"/>
<sequence length="132" mass="14919">MEFKQVDRADLKDRIFHWPDIQEFRDEEATKKVFYETPNTVGAVWCMNPGQSLPIHSHEVADDIWIVIEGTADYYPECGQMVPIKAGDIIVARASEKHGMTNNSDKKFMMLGIAGPTPIGFILADHKDALKK</sequence>
<dbReference type="Proteomes" id="UP000188993">
    <property type="component" value="Chromosome"/>
</dbReference>
<evidence type="ECO:0000313" key="4">
    <source>
        <dbReference type="Proteomes" id="UP000188993"/>
    </source>
</evidence>
<dbReference type="PANTHER" id="PTHR35848">
    <property type="entry name" value="OXALATE-BINDING PROTEIN"/>
    <property type="match status" value="1"/>
</dbReference>
<organism evidence="3 4">
    <name type="scientific">Jeotgalibaca dankookensis</name>
    <dbReference type="NCBI Taxonomy" id="708126"/>
    <lineage>
        <taxon>Bacteria</taxon>
        <taxon>Bacillati</taxon>
        <taxon>Bacillota</taxon>
        <taxon>Bacilli</taxon>
        <taxon>Lactobacillales</taxon>
        <taxon>Carnobacteriaceae</taxon>
        <taxon>Jeotgalibaca</taxon>
    </lineage>
</organism>
<keyword evidence="4" id="KW-1185">Reference proteome</keyword>
<feature type="domain" description="Cupin type-2" evidence="2">
    <location>
        <begin position="44"/>
        <end position="111"/>
    </location>
</feature>
<dbReference type="EMBL" id="CP019728">
    <property type="protein sequence ID" value="AQS53544.1"/>
    <property type="molecule type" value="Genomic_DNA"/>
</dbReference>
<evidence type="ECO:0000256" key="1">
    <source>
        <dbReference type="ARBA" id="ARBA00022723"/>
    </source>
</evidence>
<dbReference type="InterPro" id="IPR014710">
    <property type="entry name" value="RmlC-like_jellyroll"/>
</dbReference>
<protein>
    <recommendedName>
        <fullName evidence="2">Cupin type-2 domain-containing protein</fullName>
    </recommendedName>
</protein>
<dbReference type="RefSeq" id="WP_149025732.1">
    <property type="nucleotide sequence ID" value="NZ_BBYN01000010.1"/>
</dbReference>
<evidence type="ECO:0000259" key="2">
    <source>
        <dbReference type="Pfam" id="PF07883"/>
    </source>
</evidence>
<accession>A0A1S6IPQ8</accession>
<dbReference type="PANTHER" id="PTHR35848:SF6">
    <property type="entry name" value="CUPIN TYPE-2 DOMAIN-CONTAINING PROTEIN"/>
    <property type="match status" value="1"/>
</dbReference>
<evidence type="ECO:0000313" key="3">
    <source>
        <dbReference type="EMBL" id="AQS53544.1"/>
    </source>
</evidence>
<gene>
    <name evidence="3" type="ORF">BW727_101177</name>
</gene>
<dbReference type="KEGG" id="jda:BW727_101177"/>
<dbReference type="Pfam" id="PF07883">
    <property type="entry name" value="Cupin_2"/>
    <property type="match status" value="1"/>
</dbReference>
<dbReference type="SUPFAM" id="SSF51182">
    <property type="entry name" value="RmlC-like cupins"/>
    <property type="match status" value="1"/>
</dbReference>